<feature type="region of interest" description="Disordered" evidence="1">
    <location>
        <begin position="910"/>
        <end position="1099"/>
    </location>
</feature>
<keyword evidence="4" id="KW-1185">Reference proteome</keyword>
<accession>A0AAD4RVS6</accession>
<proteinExistence type="predicted"/>
<name>A0AAD4RVS6_9MAGN</name>
<feature type="domain" description="OCEL" evidence="2">
    <location>
        <begin position="1104"/>
        <end position="1212"/>
    </location>
</feature>
<feature type="compositionally biased region" description="Basic and acidic residues" evidence="1">
    <location>
        <begin position="437"/>
        <end position="453"/>
    </location>
</feature>
<organism evidence="3 4">
    <name type="scientific">Papaver atlanticum</name>
    <dbReference type="NCBI Taxonomy" id="357466"/>
    <lineage>
        <taxon>Eukaryota</taxon>
        <taxon>Viridiplantae</taxon>
        <taxon>Streptophyta</taxon>
        <taxon>Embryophyta</taxon>
        <taxon>Tracheophyta</taxon>
        <taxon>Spermatophyta</taxon>
        <taxon>Magnoliopsida</taxon>
        <taxon>Ranunculales</taxon>
        <taxon>Papaveraceae</taxon>
        <taxon>Papaveroideae</taxon>
        <taxon>Papaver</taxon>
    </lineage>
</organism>
<dbReference type="PROSITE" id="PS51980">
    <property type="entry name" value="OCEL"/>
    <property type="match status" value="1"/>
</dbReference>
<feature type="compositionally biased region" description="Basic and acidic residues" evidence="1">
    <location>
        <begin position="706"/>
        <end position="728"/>
    </location>
</feature>
<dbReference type="Proteomes" id="UP001202328">
    <property type="component" value="Unassembled WGS sequence"/>
</dbReference>
<dbReference type="Gene3D" id="6.10.140.340">
    <property type="match status" value="1"/>
</dbReference>
<evidence type="ECO:0000313" key="4">
    <source>
        <dbReference type="Proteomes" id="UP001202328"/>
    </source>
</evidence>
<feature type="compositionally biased region" description="Low complexity" evidence="1">
    <location>
        <begin position="501"/>
        <end position="537"/>
    </location>
</feature>
<reference evidence="3" key="1">
    <citation type="submission" date="2022-04" db="EMBL/GenBank/DDBJ databases">
        <title>A functionally conserved STORR gene fusion in Papaver species that diverged 16.8 million years ago.</title>
        <authorList>
            <person name="Catania T."/>
        </authorList>
    </citation>
    <scope>NUCLEOTIDE SEQUENCE</scope>
    <source>
        <strain evidence="3">S-188037</strain>
    </source>
</reference>
<feature type="compositionally biased region" description="Polar residues" evidence="1">
    <location>
        <begin position="639"/>
        <end position="669"/>
    </location>
</feature>
<feature type="region of interest" description="Disordered" evidence="1">
    <location>
        <begin position="235"/>
        <end position="327"/>
    </location>
</feature>
<feature type="region of interest" description="Disordered" evidence="1">
    <location>
        <begin position="791"/>
        <end position="812"/>
    </location>
</feature>
<protein>
    <recommendedName>
        <fullName evidence="2">OCEL domain-containing protein</fullName>
    </recommendedName>
</protein>
<evidence type="ECO:0000259" key="2">
    <source>
        <dbReference type="PROSITE" id="PS51980"/>
    </source>
</evidence>
<feature type="region of interest" description="Disordered" evidence="1">
    <location>
        <begin position="1"/>
        <end position="84"/>
    </location>
</feature>
<feature type="compositionally biased region" description="Gly residues" evidence="1">
    <location>
        <begin position="1"/>
        <end position="25"/>
    </location>
</feature>
<dbReference type="PANTHER" id="PTHR38372:SF2">
    <property type="entry name" value="DENTIN SIALOPHOSPHOPROTEIN-LIKE PROTEIN"/>
    <property type="match status" value="1"/>
</dbReference>
<feature type="compositionally biased region" description="Polar residues" evidence="1">
    <location>
        <begin position="1037"/>
        <end position="1048"/>
    </location>
</feature>
<feature type="region of interest" description="Disordered" evidence="1">
    <location>
        <begin position="853"/>
        <end position="889"/>
    </location>
</feature>
<feature type="compositionally biased region" description="Basic and acidic residues" evidence="1">
    <location>
        <begin position="472"/>
        <end position="483"/>
    </location>
</feature>
<comment type="caution">
    <text evidence="3">The sequence shown here is derived from an EMBL/GenBank/DDBJ whole genome shotgun (WGS) entry which is preliminary data.</text>
</comment>
<dbReference type="InterPro" id="IPR010844">
    <property type="entry name" value="Occludin_ELL"/>
</dbReference>
<evidence type="ECO:0000313" key="3">
    <source>
        <dbReference type="EMBL" id="KAI3835584.1"/>
    </source>
</evidence>
<feature type="compositionally biased region" description="Polar residues" evidence="1">
    <location>
        <begin position="73"/>
        <end position="84"/>
    </location>
</feature>
<feature type="region of interest" description="Disordered" evidence="1">
    <location>
        <begin position="627"/>
        <end position="728"/>
    </location>
</feature>
<feature type="compositionally biased region" description="Polar residues" evidence="1">
    <location>
        <begin position="983"/>
        <end position="994"/>
    </location>
</feature>
<feature type="compositionally biased region" description="Polar residues" evidence="1">
    <location>
        <begin position="313"/>
        <end position="327"/>
    </location>
</feature>
<dbReference type="AlphaFoldDB" id="A0AAD4RVS6"/>
<feature type="compositionally biased region" description="Low complexity" evidence="1">
    <location>
        <begin position="918"/>
        <end position="929"/>
    </location>
</feature>
<feature type="region of interest" description="Disordered" evidence="1">
    <location>
        <begin position="437"/>
        <end position="577"/>
    </location>
</feature>
<feature type="compositionally biased region" description="Basic and acidic residues" evidence="1">
    <location>
        <begin position="794"/>
        <end position="812"/>
    </location>
</feature>
<feature type="compositionally biased region" description="Basic and acidic residues" evidence="1">
    <location>
        <begin position="235"/>
        <end position="246"/>
    </location>
</feature>
<dbReference type="SUPFAM" id="SSF144292">
    <property type="entry name" value="occludin/ELL-like"/>
    <property type="match status" value="1"/>
</dbReference>
<dbReference type="Pfam" id="PF07303">
    <property type="entry name" value="Occludin_ELL"/>
    <property type="match status" value="1"/>
</dbReference>
<feature type="compositionally biased region" description="Basic and acidic residues" evidence="1">
    <location>
        <begin position="853"/>
        <end position="862"/>
    </location>
</feature>
<evidence type="ECO:0000256" key="1">
    <source>
        <dbReference type="SAM" id="MobiDB-lite"/>
    </source>
</evidence>
<dbReference type="EMBL" id="JAJJMB010017748">
    <property type="protein sequence ID" value="KAI3835584.1"/>
    <property type="molecule type" value="Genomic_DNA"/>
</dbReference>
<gene>
    <name evidence="3" type="ORF">MKW98_027496</name>
</gene>
<dbReference type="PANTHER" id="PTHR38372">
    <property type="entry name" value="DENTIN SIALOPHOSPHOPROTEIN-LIKE PROTEIN"/>
    <property type="match status" value="1"/>
</dbReference>
<feature type="compositionally biased region" description="Polar residues" evidence="1">
    <location>
        <begin position="48"/>
        <end position="65"/>
    </location>
</feature>
<sequence length="1214" mass="133312">MYGSSGKLGGRGRGSGGGGSGGRGGGGKRNRSPFPPPPSNRPIVPISTTTSNRLSTGGGASSSSVRNRHESAKVQSSPDESFSLVSDDPLSYAMIIRLAPDLVEEIRRVEAQGETARIKFDSNANNSFGNVIDVGGKDFRFTWSQEVGDLCDIYEERRSSDDGKGLLIESGCPWRKLSVQRILDESTKNHVKMRSEEAEQRSKSRKAIVLDHGNPSMKNQLKSIAAAAVDSDLRKMGVKSKKEPAPKKRKVEPSSQGPPKSVFKAGLSSSATPPKGRLPFPSPEQPVASTSPFGSGSLPKASAAMEVPRASSKENTVTEKVTPSRTVHSIGREASRIKKGSEATPKDLQSMLITILLENPKGMTIKDLEKELGDSVPNCCKKIEPILKKIAIYEAPRYLLKTGVDLDLESFKKLSSGSGSSAEIAHDQTPLQGAVEKATHEAFEHQKQLESKLEGSNIVDNVEIQQNSPKTFGDKKTSDHSDGHASSSESDSDSDSDSDSSDSGSSGSQSKSRSKSRSLAGSGSSSDSESDGSSSSKEGSDVDVDIMTGDDDREEPGSNLPAHITTAPMPWRTPDDGLVLNGISRDKQDARMSDIVDIVGDLPNDDIEIDILGDDDTVPLETNTRSLEENIMPGLSQPGDGQQRSFVRNGGNENQNMTSSFDLDSSNRNAKAKSRKGSELNYSCEKSESAKRMKPGGFNPPQTSGRSKDSFASEDPPHISLNRPDHDSYNVHLANKVGRDGISDTSSRKGYNLAMPGISASDAQRLGQRSGDLNVRGKVFDMANRYTDNLARGVESERSPSYPHDKFSMSRDKHNEDAYGYAKSVGKNVRECDVGDKQSIPSDSQFKRYGEEVMKSKDDKQMPDSYMGSLPKDITKTDPEKSPIANGKGRLLIREVSELELGELPAEETQGVKKQFGRNNSLRNSKNKSVVPDNLDLNGRTSAKTIQESRKPSPPNSRLGIGGTQESSFRKRTPEDENEDSWMRQQQRVGQYQAPQMPRTDLTDSEAGSQLNKLSDMGSKSRKNGYLDTNKKGPVSLPQQPETKSSGQVAVPNNVKESKHSKSSTMPEPNERRDSFVIGSHNSNRKRRESSSDEVNCPYSKYEKDEPELRGPIKDISQYKDYVQEYCEKYESYCTLNENLETYRNDFDKLGQELALAKVKDRKRYYDILEQLKESYRQCGTRHKRLKKIFILLHEELKHLKQRINDFALPYTRD</sequence>
<feature type="compositionally biased region" description="Acidic residues" evidence="1">
    <location>
        <begin position="490"/>
        <end position="500"/>
    </location>
</feature>
<feature type="compositionally biased region" description="Acidic residues" evidence="1">
    <location>
        <begin position="541"/>
        <end position="554"/>
    </location>
</feature>